<dbReference type="GO" id="GO:1990817">
    <property type="term" value="F:poly(A) RNA polymerase activity"/>
    <property type="evidence" value="ECO:0007669"/>
    <property type="project" value="UniProtKB-EC"/>
</dbReference>
<dbReference type="AlphaFoldDB" id="A0AAN6RH49"/>
<dbReference type="Pfam" id="PF22600">
    <property type="entry name" value="MTPAP-like_central"/>
    <property type="match status" value="1"/>
</dbReference>
<comment type="caution">
    <text evidence="3">The sequence shown here is derived from an EMBL/GenBank/DDBJ whole genome shotgun (WGS) entry which is preliminary data.</text>
</comment>
<name>A0AAN6RH49_9PLEO</name>
<feature type="region of interest" description="Disordered" evidence="1">
    <location>
        <begin position="586"/>
        <end position="632"/>
    </location>
</feature>
<evidence type="ECO:0000313" key="3">
    <source>
        <dbReference type="EMBL" id="KAK3208009.1"/>
    </source>
</evidence>
<accession>A0AAN6RH49</accession>
<dbReference type="GO" id="GO:0043634">
    <property type="term" value="P:polyadenylation-dependent ncRNA catabolic process"/>
    <property type="evidence" value="ECO:0007669"/>
    <property type="project" value="TreeGrafter"/>
</dbReference>
<evidence type="ECO:0000259" key="2">
    <source>
        <dbReference type="Pfam" id="PF22600"/>
    </source>
</evidence>
<dbReference type="GO" id="GO:0010605">
    <property type="term" value="P:negative regulation of macromolecule metabolic process"/>
    <property type="evidence" value="ECO:0007669"/>
    <property type="project" value="UniProtKB-ARBA"/>
</dbReference>
<sequence>MLKVPSSVWVPESEFCPAYAPLMKLRCARPICRAQNCFSPSLALYQHFVLPYHRAALYQHRFASSAPSSTAADTNVPSDPDPPTSLPSNEDAPTASSPATDQPEGPRIKYYAGERIPTFSPQLKRAYKQDPQDHKSRAAYIKQYILWKMQEARKAASQGEEYKPCNLRALPFPREVKESRFPWTAQNPQSMSEPMTRLNEEINAFWEYVKPNKAETFARKNVIEQVRAHVRELFPDYTLEVFGSERTGLAFATSDIDLRLVQREALRGEPSDLPPALPERKEMLDVIHSLHRALKDNSSIANNYRSPVLRHARYPLVEVQDRYSGLDIQIVSSNDSAKSREYIQRYMVEYPYIRQVYAVVKTLFDQRKLSDVFLGGFGSYPIFMMIVASLQSKANQRKDAAGALVNFLYYWAYFKTRDCGVSVSPPEYFDKKLYPVLSDTARAKIASGTHRPLPDWMLCLRDPADETNDLGRKSPSILHVQQTLRKLVHCMVSDLNTNIRPSLLLPLVGSIHAHNAQRREIIRNHGQFVQRQMQQALTDLPLKPQQPEELKEAEEVEEPKSGLHAYLDDKDMVPESAGDAIASTFGMHSLEEQAQDIDSLQKLEPVPVHHTTPGSKDDNGAPSVDKQTTTAE</sequence>
<evidence type="ECO:0000256" key="1">
    <source>
        <dbReference type="SAM" id="MobiDB-lite"/>
    </source>
</evidence>
<dbReference type="SUPFAM" id="SSF81631">
    <property type="entry name" value="PAP/OAS1 substrate-binding domain"/>
    <property type="match status" value="1"/>
</dbReference>
<dbReference type="InterPro" id="IPR054708">
    <property type="entry name" value="MTPAP-like_central"/>
</dbReference>
<feature type="domain" description="Poly(A) RNA polymerase mitochondrial-like central palm" evidence="2">
    <location>
        <begin position="198"/>
        <end position="337"/>
    </location>
</feature>
<dbReference type="EMBL" id="WVTA01000008">
    <property type="protein sequence ID" value="KAK3208009.1"/>
    <property type="molecule type" value="Genomic_DNA"/>
</dbReference>
<evidence type="ECO:0000313" key="4">
    <source>
        <dbReference type="Proteomes" id="UP001280581"/>
    </source>
</evidence>
<dbReference type="Gene3D" id="3.30.460.10">
    <property type="entry name" value="Beta Polymerase, domain 2"/>
    <property type="match status" value="1"/>
</dbReference>
<proteinExistence type="predicted"/>
<dbReference type="SUPFAM" id="SSF81301">
    <property type="entry name" value="Nucleotidyltransferase"/>
    <property type="match status" value="1"/>
</dbReference>
<dbReference type="InterPro" id="IPR045862">
    <property type="entry name" value="Trf4-like"/>
</dbReference>
<dbReference type="PANTHER" id="PTHR23092">
    <property type="entry name" value="POLY(A) RNA POLYMERASE"/>
    <property type="match status" value="1"/>
</dbReference>
<dbReference type="GO" id="GO:0046872">
    <property type="term" value="F:metal ion binding"/>
    <property type="evidence" value="ECO:0007669"/>
    <property type="project" value="UniProtKB-KW"/>
</dbReference>
<dbReference type="Gene3D" id="1.10.1410.10">
    <property type="match status" value="1"/>
</dbReference>
<dbReference type="Proteomes" id="UP001280581">
    <property type="component" value="Unassembled WGS sequence"/>
</dbReference>
<dbReference type="PANTHER" id="PTHR23092:SF15">
    <property type="entry name" value="INACTIVE NON-CANONICAL POLY(A) RNA POLYMERASE PROTEIN TRF4-2-RELATED"/>
    <property type="match status" value="1"/>
</dbReference>
<organism evidence="3 4">
    <name type="scientific">Pseudopithomyces chartarum</name>
    <dbReference type="NCBI Taxonomy" id="1892770"/>
    <lineage>
        <taxon>Eukaryota</taxon>
        <taxon>Fungi</taxon>
        <taxon>Dikarya</taxon>
        <taxon>Ascomycota</taxon>
        <taxon>Pezizomycotina</taxon>
        <taxon>Dothideomycetes</taxon>
        <taxon>Pleosporomycetidae</taxon>
        <taxon>Pleosporales</taxon>
        <taxon>Massarineae</taxon>
        <taxon>Didymosphaeriaceae</taxon>
        <taxon>Pseudopithomyces</taxon>
    </lineage>
</organism>
<dbReference type="CDD" id="cd05402">
    <property type="entry name" value="NT_PAP_TUTase"/>
    <property type="match status" value="1"/>
</dbReference>
<dbReference type="GO" id="GO:0003729">
    <property type="term" value="F:mRNA binding"/>
    <property type="evidence" value="ECO:0007669"/>
    <property type="project" value="TreeGrafter"/>
</dbReference>
<dbReference type="GO" id="GO:0031499">
    <property type="term" value="C:TRAMP complex"/>
    <property type="evidence" value="ECO:0007669"/>
    <property type="project" value="TreeGrafter"/>
</dbReference>
<keyword evidence="4" id="KW-1185">Reference proteome</keyword>
<dbReference type="GO" id="GO:0031123">
    <property type="term" value="P:RNA 3'-end processing"/>
    <property type="evidence" value="ECO:0007669"/>
    <property type="project" value="TreeGrafter"/>
</dbReference>
<feature type="region of interest" description="Disordered" evidence="1">
    <location>
        <begin position="540"/>
        <end position="561"/>
    </location>
</feature>
<reference evidence="3 4" key="1">
    <citation type="submission" date="2021-02" db="EMBL/GenBank/DDBJ databases">
        <title>Genome assembly of Pseudopithomyces chartarum.</title>
        <authorList>
            <person name="Jauregui R."/>
            <person name="Singh J."/>
            <person name="Voisey C."/>
        </authorList>
    </citation>
    <scope>NUCLEOTIDE SEQUENCE [LARGE SCALE GENOMIC DNA]</scope>
    <source>
        <strain evidence="3 4">AGR01</strain>
    </source>
</reference>
<protein>
    <recommendedName>
        <fullName evidence="2">Poly(A) RNA polymerase mitochondrial-like central palm domain-containing protein</fullName>
    </recommendedName>
</protein>
<gene>
    <name evidence="3" type="ORF">GRF29_96g1186128</name>
</gene>
<feature type="region of interest" description="Disordered" evidence="1">
    <location>
        <begin position="68"/>
        <end position="107"/>
    </location>
</feature>
<dbReference type="GO" id="GO:0005730">
    <property type="term" value="C:nucleolus"/>
    <property type="evidence" value="ECO:0007669"/>
    <property type="project" value="TreeGrafter"/>
</dbReference>
<dbReference type="InterPro" id="IPR043519">
    <property type="entry name" value="NT_sf"/>
</dbReference>